<dbReference type="Proteomes" id="UP000429523">
    <property type="component" value="Unassembled WGS sequence"/>
</dbReference>
<proteinExistence type="predicted"/>
<comment type="caution">
    <text evidence="2">The sequence shown here is derived from an EMBL/GenBank/DDBJ whole genome shotgun (WGS) entry which is preliminary data.</text>
</comment>
<feature type="signal peptide" evidence="1">
    <location>
        <begin position="1"/>
        <end position="22"/>
    </location>
</feature>
<accession>A0A6A3D900</accession>
<evidence type="ECO:0000313" key="3">
    <source>
        <dbReference type="Proteomes" id="UP000429523"/>
    </source>
</evidence>
<gene>
    <name evidence="2" type="ORF">PF009_g31780</name>
</gene>
<keyword evidence="1" id="KW-0732">Signal</keyword>
<name>A0A6A3D900_9STRA</name>
<dbReference type="AlphaFoldDB" id="A0A6A3D900"/>
<protein>
    <recommendedName>
        <fullName evidence="4">Secreted protein</fullName>
    </recommendedName>
</protein>
<evidence type="ECO:0008006" key="4">
    <source>
        <dbReference type="Google" id="ProtNLM"/>
    </source>
</evidence>
<organism evidence="2 3">
    <name type="scientific">Phytophthora fragariae</name>
    <dbReference type="NCBI Taxonomy" id="53985"/>
    <lineage>
        <taxon>Eukaryota</taxon>
        <taxon>Sar</taxon>
        <taxon>Stramenopiles</taxon>
        <taxon>Oomycota</taxon>
        <taxon>Peronosporomycetes</taxon>
        <taxon>Peronosporales</taxon>
        <taxon>Peronosporaceae</taxon>
        <taxon>Phytophthora</taxon>
    </lineage>
</organism>
<sequence length="109" mass="11818">MTTAMTTMLLCSAVMVFRAASARRVTSCVRASRQVYATSGTLPTGNPRYRDSLVTAWTCSGDSSSSFRRIAAGFNAMTSVLLSLRRSPDARANSRVISRMIATSRTVRT</sequence>
<evidence type="ECO:0000256" key="1">
    <source>
        <dbReference type="SAM" id="SignalP"/>
    </source>
</evidence>
<feature type="chain" id="PRO_5025371729" description="Secreted protein" evidence="1">
    <location>
        <begin position="23"/>
        <end position="109"/>
    </location>
</feature>
<reference evidence="2 3" key="1">
    <citation type="submission" date="2018-08" db="EMBL/GenBank/DDBJ databases">
        <title>Genomic investigation of the strawberry pathogen Phytophthora fragariae indicates pathogenicity is determined by transcriptional variation in three key races.</title>
        <authorList>
            <person name="Adams T.M."/>
            <person name="Armitage A.D."/>
            <person name="Sobczyk M.K."/>
            <person name="Bates H.J."/>
            <person name="Dunwell J.M."/>
            <person name="Nellist C.F."/>
            <person name="Harrison R.J."/>
        </authorList>
    </citation>
    <scope>NUCLEOTIDE SEQUENCE [LARGE SCALE GENOMIC DNA]</scope>
    <source>
        <strain evidence="2 3">NOV-9</strain>
    </source>
</reference>
<evidence type="ECO:0000313" key="2">
    <source>
        <dbReference type="EMBL" id="KAE8917902.1"/>
    </source>
</evidence>
<dbReference type="EMBL" id="QXGF01006458">
    <property type="protein sequence ID" value="KAE8917902.1"/>
    <property type="molecule type" value="Genomic_DNA"/>
</dbReference>